<comment type="caution">
    <text evidence="10">The sequence shown here is derived from an EMBL/GenBank/DDBJ whole genome shotgun (WGS) entry which is preliminary data.</text>
</comment>
<sequence length="362" mass="40446">MLTVICVYSRQMTGLEPDFAYPLENVTIPQGRDATFTCVVNNLGGYRVAWIKADTKAILAIHEHVITNNARLSVTHSDFNTWTLNIRSARREDRGIYMCQVNTDPMKSQSAFLEVVIPPDIISEETSNDMMVPEGGAAKLVCKARGYPKPDIVWKREDGAEIISRAGLGKTKIPSAEGEVLTLSKVTRGEMGAYLCIASNGVPPSVSKRMMLHVHFHPMVQVPNQLVGAPIGTNVTLVCHVEASPKAINYWTRESDEMIISNSKYAMSEMKTSVYSVQMRLVIMNLQKHDLGGYKCISKNSIGDAEGNIRLYVSFTCGIKQRKNDLFLPALFASVYSSRISKRNGQWRFVDNFFCIFINFRS</sequence>
<dbReference type="FunFam" id="2.60.40.10:FF:000328">
    <property type="entry name" value="CLUMA_CG000981, isoform A"/>
    <property type="match status" value="1"/>
</dbReference>
<keyword evidence="7" id="KW-0325">Glycoprotein</keyword>
<keyword evidence="3" id="KW-0732">Signal</keyword>
<feature type="domain" description="Ig-like" evidence="9">
    <location>
        <begin position="218"/>
        <end position="314"/>
    </location>
</feature>
<keyword evidence="6" id="KW-1015">Disulfide bond</keyword>
<evidence type="ECO:0000256" key="7">
    <source>
        <dbReference type="ARBA" id="ARBA00023180"/>
    </source>
</evidence>
<dbReference type="InterPro" id="IPR051170">
    <property type="entry name" value="Neural/epithelial_adhesion"/>
</dbReference>
<evidence type="ECO:0000313" key="11">
    <source>
        <dbReference type="Proteomes" id="UP001430953"/>
    </source>
</evidence>
<keyword evidence="4" id="KW-0677">Repeat</keyword>
<dbReference type="InterPro" id="IPR013098">
    <property type="entry name" value="Ig_I-set"/>
</dbReference>
<dbReference type="SMART" id="SM00408">
    <property type="entry name" value="IGc2"/>
    <property type="match status" value="3"/>
</dbReference>
<evidence type="ECO:0000256" key="3">
    <source>
        <dbReference type="ARBA" id="ARBA00022729"/>
    </source>
</evidence>
<keyword evidence="8" id="KW-0393">Immunoglobulin domain</keyword>
<dbReference type="AlphaFoldDB" id="A0AAW2GN86"/>
<evidence type="ECO:0000259" key="9">
    <source>
        <dbReference type="PROSITE" id="PS50835"/>
    </source>
</evidence>
<comment type="subcellular location">
    <subcellularLocation>
        <location evidence="1">Cell membrane</location>
    </subcellularLocation>
</comment>
<organism evidence="10 11">
    <name type="scientific">Cardiocondyla obscurior</name>
    <dbReference type="NCBI Taxonomy" id="286306"/>
    <lineage>
        <taxon>Eukaryota</taxon>
        <taxon>Metazoa</taxon>
        <taxon>Ecdysozoa</taxon>
        <taxon>Arthropoda</taxon>
        <taxon>Hexapoda</taxon>
        <taxon>Insecta</taxon>
        <taxon>Pterygota</taxon>
        <taxon>Neoptera</taxon>
        <taxon>Endopterygota</taxon>
        <taxon>Hymenoptera</taxon>
        <taxon>Apocrita</taxon>
        <taxon>Aculeata</taxon>
        <taxon>Formicoidea</taxon>
        <taxon>Formicidae</taxon>
        <taxon>Myrmicinae</taxon>
        <taxon>Cardiocondyla</taxon>
    </lineage>
</organism>
<accession>A0AAW2GN86</accession>
<feature type="domain" description="Ig-like" evidence="9">
    <location>
        <begin position="17"/>
        <end position="114"/>
    </location>
</feature>
<evidence type="ECO:0000256" key="5">
    <source>
        <dbReference type="ARBA" id="ARBA00023136"/>
    </source>
</evidence>
<evidence type="ECO:0000256" key="2">
    <source>
        <dbReference type="ARBA" id="ARBA00022475"/>
    </source>
</evidence>
<dbReference type="FunFam" id="2.60.40.10:FF:000376">
    <property type="entry name" value="CLUMA_CG000981, isoform A"/>
    <property type="match status" value="1"/>
</dbReference>
<dbReference type="Proteomes" id="UP001430953">
    <property type="component" value="Unassembled WGS sequence"/>
</dbReference>
<dbReference type="InterPro" id="IPR013783">
    <property type="entry name" value="Ig-like_fold"/>
</dbReference>
<dbReference type="Pfam" id="PF07679">
    <property type="entry name" value="I-set"/>
    <property type="match status" value="2"/>
</dbReference>
<keyword evidence="11" id="KW-1185">Reference proteome</keyword>
<feature type="domain" description="Ig-like" evidence="9">
    <location>
        <begin position="119"/>
        <end position="207"/>
    </location>
</feature>
<evidence type="ECO:0000256" key="8">
    <source>
        <dbReference type="ARBA" id="ARBA00023319"/>
    </source>
</evidence>
<keyword evidence="5" id="KW-0472">Membrane</keyword>
<dbReference type="PANTHER" id="PTHR12231">
    <property type="entry name" value="CTX-RELATED TYPE I TRANSMEMBRANE PROTEIN"/>
    <property type="match status" value="1"/>
</dbReference>
<evidence type="ECO:0000256" key="6">
    <source>
        <dbReference type="ARBA" id="ARBA00023157"/>
    </source>
</evidence>
<name>A0AAW2GN86_9HYME</name>
<protein>
    <recommendedName>
        <fullName evidence="9">Ig-like domain-containing protein</fullName>
    </recommendedName>
</protein>
<keyword evidence="2" id="KW-1003">Cell membrane</keyword>
<gene>
    <name evidence="10" type="ORF">PUN28_003482</name>
</gene>
<reference evidence="10 11" key="1">
    <citation type="submission" date="2023-03" db="EMBL/GenBank/DDBJ databases">
        <title>High recombination rates correlate with genetic variation in Cardiocondyla obscurior ants.</title>
        <authorList>
            <person name="Errbii M."/>
        </authorList>
    </citation>
    <scope>NUCLEOTIDE SEQUENCE [LARGE SCALE GENOMIC DNA]</scope>
    <source>
        <strain evidence="10">Alpha-2009</strain>
        <tissue evidence="10">Whole body</tissue>
    </source>
</reference>
<dbReference type="SUPFAM" id="SSF48726">
    <property type="entry name" value="Immunoglobulin"/>
    <property type="match status" value="3"/>
</dbReference>
<dbReference type="InterPro" id="IPR003598">
    <property type="entry name" value="Ig_sub2"/>
</dbReference>
<dbReference type="EMBL" id="JADYXP020000003">
    <property type="protein sequence ID" value="KAL0128250.1"/>
    <property type="molecule type" value="Genomic_DNA"/>
</dbReference>
<dbReference type="PANTHER" id="PTHR12231:SF87">
    <property type="entry name" value="DPR-INTERACTING PROTEIN BETA, ISOFORM C"/>
    <property type="match status" value="1"/>
</dbReference>
<dbReference type="InterPro" id="IPR007110">
    <property type="entry name" value="Ig-like_dom"/>
</dbReference>
<evidence type="ECO:0000256" key="4">
    <source>
        <dbReference type="ARBA" id="ARBA00022737"/>
    </source>
</evidence>
<dbReference type="InterPro" id="IPR003599">
    <property type="entry name" value="Ig_sub"/>
</dbReference>
<dbReference type="InterPro" id="IPR036179">
    <property type="entry name" value="Ig-like_dom_sf"/>
</dbReference>
<evidence type="ECO:0000313" key="10">
    <source>
        <dbReference type="EMBL" id="KAL0128250.1"/>
    </source>
</evidence>
<dbReference type="GO" id="GO:0043005">
    <property type="term" value="C:neuron projection"/>
    <property type="evidence" value="ECO:0007669"/>
    <property type="project" value="TreeGrafter"/>
</dbReference>
<proteinExistence type="predicted"/>
<dbReference type="Pfam" id="PF13927">
    <property type="entry name" value="Ig_3"/>
    <property type="match status" value="1"/>
</dbReference>
<dbReference type="PROSITE" id="PS50835">
    <property type="entry name" value="IG_LIKE"/>
    <property type="match status" value="3"/>
</dbReference>
<dbReference type="GO" id="GO:0005886">
    <property type="term" value="C:plasma membrane"/>
    <property type="evidence" value="ECO:0007669"/>
    <property type="project" value="UniProtKB-SubCell"/>
</dbReference>
<dbReference type="FunFam" id="2.60.40.10:FF:000392">
    <property type="entry name" value="CLUMA_CG000981, isoform A"/>
    <property type="match status" value="1"/>
</dbReference>
<dbReference type="SMART" id="SM00409">
    <property type="entry name" value="IG"/>
    <property type="match status" value="3"/>
</dbReference>
<evidence type="ECO:0000256" key="1">
    <source>
        <dbReference type="ARBA" id="ARBA00004236"/>
    </source>
</evidence>
<dbReference type="Gene3D" id="2.60.40.10">
    <property type="entry name" value="Immunoglobulins"/>
    <property type="match status" value="3"/>
</dbReference>